<feature type="domain" description="Protein kinase" evidence="1">
    <location>
        <begin position="1"/>
        <end position="176"/>
    </location>
</feature>
<accession>A0A1I8AY05</accession>
<name>A0A1I8AY05_MELHA</name>
<dbReference type="InterPro" id="IPR011009">
    <property type="entry name" value="Kinase-like_dom_sf"/>
</dbReference>
<dbReference type="GO" id="GO:0004672">
    <property type="term" value="F:protein kinase activity"/>
    <property type="evidence" value="ECO:0007669"/>
    <property type="project" value="InterPro"/>
</dbReference>
<dbReference type="PROSITE" id="PS50011">
    <property type="entry name" value="PROTEIN_KINASE_DOM"/>
    <property type="match status" value="1"/>
</dbReference>
<dbReference type="GO" id="GO:0005524">
    <property type="term" value="F:ATP binding"/>
    <property type="evidence" value="ECO:0007669"/>
    <property type="project" value="InterPro"/>
</dbReference>
<dbReference type="Pfam" id="PF00069">
    <property type="entry name" value="Pkinase"/>
    <property type="match status" value="1"/>
</dbReference>
<dbReference type="InterPro" id="IPR000719">
    <property type="entry name" value="Prot_kinase_dom"/>
</dbReference>
<proteinExistence type="predicted"/>
<keyword evidence="2" id="KW-1185">Reference proteome</keyword>
<dbReference type="WBParaSite" id="MhA1_Contig1086.frz3.gene1">
    <property type="protein sequence ID" value="MhA1_Contig1086.frz3.gene1"/>
    <property type="gene ID" value="MhA1_Contig1086.frz3.gene1"/>
</dbReference>
<dbReference type="Proteomes" id="UP000095281">
    <property type="component" value="Unplaced"/>
</dbReference>
<reference evidence="3" key="1">
    <citation type="submission" date="2016-11" db="UniProtKB">
        <authorList>
            <consortium name="WormBaseParasite"/>
        </authorList>
    </citation>
    <scope>IDENTIFICATION</scope>
</reference>
<evidence type="ECO:0000259" key="1">
    <source>
        <dbReference type="PROSITE" id="PS50011"/>
    </source>
</evidence>
<dbReference type="SUPFAM" id="SSF56112">
    <property type="entry name" value="Protein kinase-like (PK-like)"/>
    <property type="match status" value="1"/>
</dbReference>
<sequence>MLIALELGQTSLRNYYNDNIKGNYFYSLTTNLEIIITKLLRGAAQALKQFHKHGIHLDIKSDNFIISQNQNEGNNVIVCKLIDFNTSFLFNYHNVNDIRVESATEIYKAPEIRGNDRSKAIDNYENLDNLLNKYRKRFLFTRLDKVIKACIQLNPNDRPSIKAILDFLNYECNAFNYEKDKITNVKFCED</sequence>
<dbReference type="Gene3D" id="1.10.510.10">
    <property type="entry name" value="Transferase(Phosphotransferase) domain 1"/>
    <property type="match status" value="1"/>
</dbReference>
<organism evidence="2 3">
    <name type="scientific">Meloidogyne hapla</name>
    <name type="common">Root-knot nematode worm</name>
    <dbReference type="NCBI Taxonomy" id="6305"/>
    <lineage>
        <taxon>Eukaryota</taxon>
        <taxon>Metazoa</taxon>
        <taxon>Ecdysozoa</taxon>
        <taxon>Nematoda</taxon>
        <taxon>Chromadorea</taxon>
        <taxon>Rhabditida</taxon>
        <taxon>Tylenchina</taxon>
        <taxon>Tylenchomorpha</taxon>
        <taxon>Tylenchoidea</taxon>
        <taxon>Meloidogynidae</taxon>
        <taxon>Meloidogyninae</taxon>
        <taxon>Meloidogyne</taxon>
    </lineage>
</organism>
<evidence type="ECO:0000313" key="3">
    <source>
        <dbReference type="WBParaSite" id="MhA1_Contig1086.frz3.gene1"/>
    </source>
</evidence>
<dbReference type="AlphaFoldDB" id="A0A1I8AY05"/>
<evidence type="ECO:0000313" key="2">
    <source>
        <dbReference type="Proteomes" id="UP000095281"/>
    </source>
</evidence>
<protein>
    <submittedName>
        <fullName evidence="3">Protein kinase domain-containing protein</fullName>
    </submittedName>
</protein>